<keyword evidence="3" id="KW-0378">Hydrolase</keyword>
<dbReference type="PROSITE" id="PS00134">
    <property type="entry name" value="TRYPSIN_HIS"/>
    <property type="match status" value="1"/>
</dbReference>
<evidence type="ECO:0000256" key="3">
    <source>
        <dbReference type="RuleBase" id="RU363034"/>
    </source>
</evidence>
<feature type="domain" description="Peptidase S1" evidence="4">
    <location>
        <begin position="293"/>
        <end position="529"/>
    </location>
</feature>
<dbReference type="AlphaFoldDB" id="A0A182N933"/>
<comment type="similarity">
    <text evidence="2">Belongs to the peptidase S1 family. CLIP subfamily.</text>
</comment>
<dbReference type="EnsemblMetazoa" id="ADIR004157-RA">
    <property type="protein sequence ID" value="ADIR004157-PA"/>
    <property type="gene ID" value="ADIR004157"/>
</dbReference>
<dbReference type="PANTHER" id="PTHR24260:SF147">
    <property type="entry name" value="EG:BACR7A4.3 PROTEIN-RELATED"/>
    <property type="match status" value="1"/>
</dbReference>
<keyword evidence="3" id="KW-0645">Protease</keyword>
<dbReference type="VEuPathDB" id="VectorBase:ADIR004157"/>
<dbReference type="STRING" id="7168.A0A182N933"/>
<dbReference type="InterPro" id="IPR051333">
    <property type="entry name" value="CLIP_Serine_Protease"/>
</dbReference>
<organism evidence="5 6">
    <name type="scientific">Anopheles dirus</name>
    <dbReference type="NCBI Taxonomy" id="7168"/>
    <lineage>
        <taxon>Eukaryota</taxon>
        <taxon>Metazoa</taxon>
        <taxon>Ecdysozoa</taxon>
        <taxon>Arthropoda</taxon>
        <taxon>Hexapoda</taxon>
        <taxon>Insecta</taxon>
        <taxon>Pterygota</taxon>
        <taxon>Neoptera</taxon>
        <taxon>Endopterygota</taxon>
        <taxon>Diptera</taxon>
        <taxon>Nematocera</taxon>
        <taxon>Culicoidea</taxon>
        <taxon>Culicidae</taxon>
        <taxon>Anophelinae</taxon>
        <taxon>Anopheles</taxon>
    </lineage>
</organism>
<reference evidence="5" key="2">
    <citation type="submission" date="2020-05" db="UniProtKB">
        <authorList>
            <consortium name="EnsemblMetazoa"/>
        </authorList>
    </citation>
    <scope>IDENTIFICATION</scope>
    <source>
        <strain evidence="5">WRAIR2</strain>
    </source>
</reference>
<dbReference type="Proteomes" id="UP000075884">
    <property type="component" value="Unassembled WGS sequence"/>
</dbReference>
<accession>A0A182N933</accession>
<dbReference type="InterPro" id="IPR018114">
    <property type="entry name" value="TRYPSIN_HIS"/>
</dbReference>
<dbReference type="InterPro" id="IPR009003">
    <property type="entry name" value="Peptidase_S1_PA"/>
</dbReference>
<protein>
    <recommendedName>
        <fullName evidence="4">Peptidase S1 domain-containing protein</fullName>
    </recommendedName>
</protein>
<dbReference type="GO" id="GO:0006508">
    <property type="term" value="P:proteolysis"/>
    <property type="evidence" value="ECO:0007669"/>
    <property type="project" value="UniProtKB-KW"/>
</dbReference>
<keyword evidence="1" id="KW-1015">Disulfide bond</keyword>
<dbReference type="SUPFAM" id="SSF50494">
    <property type="entry name" value="Trypsin-like serine proteases"/>
    <property type="match status" value="3"/>
</dbReference>
<name>A0A182N933_9DIPT</name>
<dbReference type="InterPro" id="IPR001314">
    <property type="entry name" value="Peptidase_S1A"/>
</dbReference>
<keyword evidence="6" id="KW-1185">Reference proteome</keyword>
<dbReference type="InterPro" id="IPR033116">
    <property type="entry name" value="TRYPSIN_SER"/>
</dbReference>
<sequence>CDVRFFKEQTASFAAPVASQPAYLREFAHIAAIGWTQPNGNVVWGCGGSLVWENFILTAAHCSADDNDVPPDVARMGDINIYSDEDDEFAQELKIVDIVRHPKHRFGRKYYDIALMKLERNVSVHETVAPTCLWVDDEIRFPKLLAAGWGAIGIGEKHTETLMKVEVAPVSNAECSRYHVAGELGLKQGLQDDQMCAVDKEMDTCPGDSGGPLHVKLFKDKKMIPFLVGVTSFGKACGLSVPSVYVKVSKFVDWIVETLQQHGELATRFKFEPLVCTDRYYYLREYKEDIGKVINGIEYIDLSILYVSLRMSDFIVDFRWKDTSFMRPDCFGTLIEPNIVVTLAQCVMDRRTNPTQVVLNSSRAIDIVDIIVHPAYKPSTDPYYNNIAVVKLESYAYIEPYCVWYGNHNPGMNVLLTGKRLIPEEHTTIPHHITIMTRGNERTSEQCHLAQRYISALREGLKEEHLCFENQPFIVPESCELKLGGPIERKYGKVFIDGINLFGRDCGYGEPAVGVRLSAHKAWLESVLLPQPLNTVLYIDSDLFAGDKCRYADGTAGLCVPQTQCSNIHERIRTQKQIIFCKTGSVVCCPQTPTNLQTIEREFNECEQRYLHLRTKEYDFKAHVVEIGWKNNVNTATNCLGYLISTRGVVTSASCLRAMSVSQKIVKLGGDQFIGIEAVKFHPKYSQTTNWHNVAVVKLVSAVQPSVTAFPGCLWMNVTHSPVLQFILNVDSAKYDPIHPMYKSDCEGLLKLSFDESETICMNPDHPLQQKKIL</sequence>
<dbReference type="Pfam" id="PF00089">
    <property type="entry name" value="Trypsin"/>
    <property type="match status" value="3"/>
</dbReference>
<dbReference type="SMART" id="SM00020">
    <property type="entry name" value="Tryp_SPc"/>
    <property type="match status" value="1"/>
</dbReference>
<dbReference type="GO" id="GO:0004252">
    <property type="term" value="F:serine-type endopeptidase activity"/>
    <property type="evidence" value="ECO:0007669"/>
    <property type="project" value="InterPro"/>
</dbReference>
<evidence type="ECO:0000259" key="4">
    <source>
        <dbReference type="PROSITE" id="PS50240"/>
    </source>
</evidence>
<dbReference type="Gene3D" id="2.40.10.10">
    <property type="entry name" value="Trypsin-like serine proteases"/>
    <property type="match status" value="4"/>
</dbReference>
<dbReference type="PRINTS" id="PR00722">
    <property type="entry name" value="CHYMOTRYPSIN"/>
</dbReference>
<reference evidence="6" key="1">
    <citation type="submission" date="2013-03" db="EMBL/GenBank/DDBJ databases">
        <title>The Genome Sequence of Anopheles dirus WRAIR2.</title>
        <authorList>
            <consortium name="The Broad Institute Genomics Platform"/>
            <person name="Neafsey D.E."/>
            <person name="Walton C."/>
            <person name="Walker B."/>
            <person name="Young S.K."/>
            <person name="Zeng Q."/>
            <person name="Gargeya S."/>
            <person name="Fitzgerald M."/>
            <person name="Haas B."/>
            <person name="Abouelleil A."/>
            <person name="Allen A.W."/>
            <person name="Alvarado L."/>
            <person name="Arachchi H.M."/>
            <person name="Berlin A.M."/>
            <person name="Chapman S.B."/>
            <person name="Gainer-Dewar J."/>
            <person name="Goldberg J."/>
            <person name="Griggs A."/>
            <person name="Gujja S."/>
            <person name="Hansen M."/>
            <person name="Howarth C."/>
            <person name="Imamovic A."/>
            <person name="Ireland A."/>
            <person name="Larimer J."/>
            <person name="McCowan C."/>
            <person name="Murphy C."/>
            <person name="Pearson M."/>
            <person name="Poon T.W."/>
            <person name="Priest M."/>
            <person name="Roberts A."/>
            <person name="Saif S."/>
            <person name="Shea T."/>
            <person name="Sisk P."/>
            <person name="Sykes S."/>
            <person name="Wortman J."/>
            <person name="Nusbaum C."/>
            <person name="Birren B."/>
        </authorList>
    </citation>
    <scope>NUCLEOTIDE SEQUENCE [LARGE SCALE GENOMIC DNA]</scope>
    <source>
        <strain evidence="6">WRAIR2</strain>
    </source>
</reference>
<feature type="domain" description="Peptidase S1" evidence="4">
    <location>
        <begin position="46"/>
        <end position="260"/>
    </location>
</feature>
<keyword evidence="3" id="KW-0720">Serine protease</keyword>
<evidence type="ECO:0000313" key="5">
    <source>
        <dbReference type="EnsemblMetazoa" id="ADIR004157-PA"/>
    </source>
</evidence>
<evidence type="ECO:0000256" key="2">
    <source>
        <dbReference type="ARBA" id="ARBA00024195"/>
    </source>
</evidence>
<dbReference type="InterPro" id="IPR001254">
    <property type="entry name" value="Trypsin_dom"/>
</dbReference>
<proteinExistence type="inferred from homology"/>
<evidence type="ECO:0000256" key="1">
    <source>
        <dbReference type="ARBA" id="ARBA00023157"/>
    </source>
</evidence>
<dbReference type="PROSITE" id="PS50240">
    <property type="entry name" value="TRYPSIN_DOM"/>
    <property type="match status" value="2"/>
</dbReference>
<dbReference type="PROSITE" id="PS00135">
    <property type="entry name" value="TRYPSIN_SER"/>
    <property type="match status" value="1"/>
</dbReference>
<dbReference type="CDD" id="cd00190">
    <property type="entry name" value="Tryp_SPc"/>
    <property type="match status" value="1"/>
</dbReference>
<evidence type="ECO:0000313" key="6">
    <source>
        <dbReference type="Proteomes" id="UP000075884"/>
    </source>
</evidence>
<dbReference type="PANTHER" id="PTHR24260">
    <property type="match status" value="1"/>
</dbReference>
<dbReference type="InterPro" id="IPR043504">
    <property type="entry name" value="Peptidase_S1_PA_chymotrypsin"/>
</dbReference>